<reference evidence="1 2" key="1">
    <citation type="journal article" date="2014" name="Genome Announc.">
        <title>Genome Sequence of Afipia felis Strain 76713, Isolated in Hospital Water Using an Amoeba Co-Culture Procedure.</title>
        <authorList>
            <person name="Benamar S."/>
            <person name="La Scola B."/>
            <person name="Croce O."/>
        </authorList>
    </citation>
    <scope>NUCLEOTIDE SEQUENCE [LARGE SCALE GENOMIC DNA]</scope>
    <source>
        <strain evidence="1 2">76713</strain>
    </source>
</reference>
<comment type="caution">
    <text evidence="1">The sequence shown here is derived from an EMBL/GenBank/DDBJ whole genome shotgun (WGS) entry which is preliminary data.</text>
</comment>
<sequence>MPGRGFRETFILLNKFGPSGRGEAKVEYLDGDFRILSPGAYVVCAVTGEHIPLEELSLWSVDRQEAYATPQAAMERTFPGSVKKKA</sequence>
<accession>A0A090MPT8</accession>
<dbReference type="InterPro" id="IPR018661">
    <property type="entry name" value="DUF2093"/>
</dbReference>
<dbReference type="STRING" id="1035.BN961_02776"/>
<dbReference type="EMBL" id="CCAZ020000002">
    <property type="protein sequence ID" value="CEG09351.1"/>
    <property type="molecule type" value="Genomic_DNA"/>
</dbReference>
<name>A0A090MPT8_AFIFE</name>
<proteinExistence type="predicted"/>
<dbReference type="AlphaFoldDB" id="A0A090MPT8"/>
<dbReference type="Proteomes" id="UP000035762">
    <property type="component" value="Unassembled WGS sequence"/>
</dbReference>
<gene>
    <name evidence="1" type="ORF">BN961_02776</name>
</gene>
<evidence type="ECO:0000313" key="1">
    <source>
        <dbReference type="EMBL" id="CEG09351.1"/>
    </source>
</evidence>
<dbReference type="Pfam" id="PF09866">
    <property type="entry name" value="DUF2093"/>
    <property type="match status" value="1"/>
</dbReference>
<evidence type="ECO:0000313" key="2">
    <source>
        <dbReference type="Proteomes" id="UP000035762"/>
    </source>
</evidence>
<evidence type="ECO:0008006" key="3">
    <source>
        <dbReference type="Google" id="ProtNLM"/>
    </source>
</evidence>
<organism evidence="1 2">
    <name type="scientific">Afipia felis</name>
    <name type="common">Cat scratch disease bacillus</name>
    <dbReference type="NCBI Taxonomy" id="1035"/>
    <lineage>
        <taxon>Bacteria</taxon>
        <taxon>Pseudomonadati</taxon>
        <taxon>Pseudomonadota</taxon>
        <taxon>Alphaproteobacteria</taxon>
        <taxon>Hyphomicrobiales</taxon>
        <taxon>Nitrobacteraceae</taxon>
        <taxon>Afipia</taxon>
    </lineage>
</organism>
<protein>
    <recommendedName>
        <fullName evidence="3">DUF2093 domain-containing protein</fullName>
    </recommendedName>
</protein>
<keyword evidence="2" id="KW-1185">Reference proteome</keyword>